<dbReference type="InterPro" id="IPR033738">
    <property type="entry name" value="AsnB_N"/>
</dbReference>
<feature type="domain" description="Asparagine synthetase" evidence="9">
    <location>
        <begin position="240"/>
        <end position="636"/>
    </location>
</feature>
<sequence length="640" mass="71545">MSDFAGLWRLDGRPADHHDSVRLAQGLAGRGSADPRIWRQGSFTLVHRQHVFTPEDDRERMPLTGPSGAVLAADVRLSNRGELADTLGLSGNAAALPDGALCLRALERWGTDAVSRFYGDFALALWLPGEHRLVLTRDPSQNRSLFIHRSAHLIAFSTRLRPLLALPEIPRDLDDLAVADHLILNTEPGDRTIYAGINRVRMGHTLTLTPEATRSHRWWSLPHPGTRRFSRHEDTVAAAAEVIDRTVAGSVRAVGMVGASLTGGLDSPTVLLSARRCLEPDRLIALTRIPGGPTPQNGPIRFYDEASRARAFVDHHPGLIWHPVGEDGQDWGESDRRRWFLEAGTPADNLINGAWFFPLFRFITAQGGRVILNGEGGNHFYSSHGGTVETALLRQGRLLALTRLLWQRSRRSGQSLPALIRHRLLAPHEPLWLRGRRKGWTTPWGRFAALNPTFAADMNMLDRLDPDRYRVRTGSPHSSVQTTREWFQGDEGVGQWAVAARALHGVDWRAPLGDRRVIEFFASLPLEDFIRDGEPRSLARAVLAGQVPDQTRHETRRGSQLGEWFSILTARRPQMLASLERLKASRTAGQVVDLARLESLLLDWPADLEAAEKRRMEYYFLLTRGLETAEFLAWHEGGNH</sequence>
<evidence type="ECO:0000256" key="5">
    <source>
        <dbReference type="ARBA" id="ARBA00022840"/>
    </source>
</evidence>
<dbReference type="Proteomes" id="UP000544872">
    <property type="component" value="Unassembled WGS sequence"/>
</dbReference>
<dbReference type="GO" id="GO:0005524">
    <property type="term" value="F:ATP binding"/>
    <property type="evidence" value="ECO:0007669"/>
    <property type="project" value="UniProtKB-KW"/>
</dbReference>
<evidence type="ECO:0000313" key="12">
    <source>
        <dbReference type="Proteomes" id="UP000544872"/>
    </source>
</evidence>
<organism evidence="11 12">
    <name type="scientific">Novispirillum itersonii</name>
    <name type="common">Aquaspirillum itersonii</name>
    <dbReference type="NCBI Taxonomy" id="189"/>
    <lineage>
        <taxon>Bacteria</taxon>
        <taxon>Pseudomonadati</taxon>
        <taxon>Pseudomonadota</taxon>
        <taxon>Alphaproteobacteria</taxon>
        <taxon>Rhodospirillales</taxon>
        <taxon>Novispirillaceae</taxon>
        <taxon>Novispirillum</taxon>
    </lineage>
</organism>
<dbReference type="InterPro" id="IPR001962">
    <property type="entry name" value="Asn_synthase"/>
</dbReference>
<evidence type="ECO:0000256" key="4">
    <source>
        <dbReference type="ARBA" id="ARBA00022741"/>
    </source>
</evidence>
<keyword evidence="11" id="KW-0436">Ligase</keyword>
<dbReference type="SUPFAM" id="SSF52402">
    <property type="entry name" value="Adenine nucleotide alpha hydrolases-like"/>
    <property type="match status" value="1"/>
</dbReference>
<evidence type="ECO:0000313" key="11">
    <source>
        <dbReference type="EMBL" id="MBB6211193.1"/>
    </source>
</evidence>
<comment type="catalytic activity">
    <reaction evidence="7">
        <text>L-aspartate + L-glutamine + ATP + H2O = L-asparagine + L-glutamate + AMP + diphosphate + H(+)</text>
        <dbReference type="Rhea" id="RHEA:12228"/>
        <dbReference type="ChEBI" id="CHEBI:15377"/>
        <dbReference type="ChEBI" id="CHEBI:15378"/>
        <dbReference type="ChEBI" id="CHEBI:29985"/>
        <dbReference type="ChEBI" id="CHEBI:29991"/>
        <dbReference type="ChEBI" id="CHEBI:30616"/>
        <dbReference type="ChEBI" id="CHEBI:33019"/>
        <dbReference type="ChEBI" id="CHEBI:58048"/>
        <dbReference type="ChEBI" id="CHEBI:58359"/>
        <dbReference type="ChEBI" id="CHEBI:456215"/>
        <dbReference type="EC" id="6.3.5.4"/>
    </reaction>
</comment>
<gene>
    <name evidence="11" type="ORF">FHS48_002630</name>
</gene>
<feature type="domain" description="Glutamine amidotransferase type-2" evidence="10">
    <location>
        <begin position="57"/>
        <end position="164"/>
    </location>
</feature>
<dbReference type="RefSeq" id="WP_184264018.1">
    <property type="nucleotide sequence ID" value="NZ_JACIIX010000010.1"/>
</dbReference>
<keyword evidence="4 8" id="KW-0547">Nucleotide-binding</keyword>
<dbReference type="Pfam" id="PF13537">
    <property type="entry name" value="GATase_7"/>
    <property type="match status" value="1"/>
</dbReference>
<feature type="binding site" evidence="8">
    <location>
        <position position="98"/>
    </location>
    <ligand>
        <name>L-glutamine</name>
        <dbReference type="ChEBI" id="CHEBI:58359"/>
    </ligand>
</feature>
<evidence type="ECO:0000256" key="6">
    <source>
        <dbReference type="ARBA" id="ARBA00022962"/>
    </source>
</evidence>
<evidence type="ECO:0000259" key="9">
    <source>
        <dbReference type="Pfam" id="PF00733"/>
    </source>
</evidence>
<keyword evidence="12" id="KW-1185">Reference proteome</keyword>
<proteinExistence type="inferred from homology"/>
<evidence type="ECO:0000256" key="8">
    <source>
        <dbReference type="PIRSR" id="PIRSR001589-2"/>
    </source>
</evidence>
<dbReference type="InterPro" id="IPR017932">
    <property type="entry name" value="GATase_2_dom"/>
</dbReference>
<dbReference type="InterPro" id="IPR029055">
    <property type="entry name" value="Ntn_hydrolases_N"/>
</dbReference>
<comment type="caution">
    <text evidence="11">The sequence shown here is derived from an EMBL/GenBank/DDBJ whole genome shotgun (WGS) entry which is preliminary data.</text>
</comment>
<evidence type="ECO:0000256" key="3">
    <source>
        <dbReference type="ARBA" id="ARBA00012737"/>
    </source>
</evidence>
<dbReference type="SUPFAM" id="SSF56235">
    <property type="entry name" value="N-terminal nucleophile aminohydrolases (Ntn hydrolases)"/>
    <property type="match status" value="1"/>
</dbReference>
<protein>
    <recommendedName>
        <fullName evidence="3">asparagine synthase (glutamine-hydrolyzing)</fullName>
        <ecNumber evidence="3">6.3.5.4</ecNumber>
    </recommendedName>
</protein>
<dbReference type="Pfam" id="PF00733">
    <property type="entry name" value="Asn_synthase"/>
    <property type="match status" value="1"/>
</dbReference>
<dbReference type="InterPro" id="IPR006426">
    <property type="entry name" value="Asn_synth_AEB"/>
</dbReference>
<dbReference type="PIRSF" id="PIRSF001589">
    <property type="entry name" value="Asn_synthetase_glu-h"/>
    <property type="match status" value="1"/>
</dbReference>
<evidence type="ECO:0000259" key="10">
    <source>
        <dbReference type="Pfam" id="PF13537"/>
    </source>
</evidence>
<dbReference type="EC" id="6.3.5.4" evidence="3"/>
<comment type="pathway">
    <text evidence="1">Amino-acid biosynthesis; L-asparagine biosynthesis; L-asparagine from L-aspartate (L-Gln route): step 1/1.</text>
</comment>
<dbReference type="PANTHER" id="PTHR43284:SF1">
    <property type="entry name" value="ASPARAGINE SYNTHETASE"/>
    <property type="match status" value="1"/>
</dbReference>
<evidence type="ECO:0000256" key="7">
    <source>
        <dbReference type="ARBA" id="ARBA00048741"/>
    </source>
</evidence>
<accession>A0A7W9ZGQ7</accession>
<keyword evidence="6" id="KW-0315">Glutamine amidotransferase</keyword>
<dbReference type="InterPro" id="IPR051786">
    <property type="entry name" value="ASN_synthetase/amidase"/>
</dbReference>
<dbReference type="AlphaFoldDB" id="A0A7W9ZGQ7"/>
<dbReference type="Gene3D" id="3.40.50.620">
    <property type="entry name" value="HUPs"/>
    <property type="match status" value="2"/>
</dbReference>
<dbReference type="EMBL" id="JACIIX010000010">
    <property type="protein sequence ID" value="MBB6211193.1"/>
    <property type="molecule type" value="Genomic_DNA"/>
</dbReference>
<dbReference type="GO" id="GO:0006529">
    <property type="term" value="P:asparagine biosynthetic process"/>
    <property type="evidence" value="ECO:0007669"/>
    <property type="project" value="InterPro"/>
</dbReference>
<dbReference type="CDD" id="cd00712">
    <property type="entry name" value="AsnB"/>
    <property type="match status" value="1"/>
</dbReference>
<dbReference type="GO" id="GO:0004066">
    <property type="term" value="F:asparagine synthase (glutamine-hydrolyzing) activity"/>
    <property type="evidence" value="ECO:0007669"/>
    <property type="project" value="UniProtKB-EC"/>
</dbReference>
<evidence type="ECO:0000256" key="2">
    <source>
        <dbReference type="ARBA" id="ARBA00005752"/>
    </source>
</evidence>
<dbReference type="GO" id="GO:0005829">
    <property type="term" value="C:cytosol"/>
    <property type="evidence" value="ECO:0007669"/>
    <property type="project" value="TreeGrafter"/>
</dbReference>
<dbReference type="InterPro" id="IPR014729">
    <property type="entry name" value="Rossmann-like_a/b/a_fold"/>
</dbReference>
<evidence type="ECO:0000256" key="1">
    <source>
        <dbReference type="ARBA" id="ARBA00005187"/>
    </source>
</evidence>
<comment type="similarity">
    <text evidence="2">Belongs to the asparagine synthetase family.</text>
</comment>
<reference evidence="11 12" key="1">
    <citation type="submission" date="2020-08" db="EMBL/GenBank/DDBJ databases">
        <title>Genomic Encyclopedia of Type Strains, Phase IV (KMG-IV): sequencing the most valuable type-strain genomes for metagenomic binning, comparative biology and taxonomic classification.</title>
        <authorList>
            <person name="Goeker M."/>
        </authorList>
    </citation>
    <scope>NUCLEOTIDE SEQUENCE [LARGE SCALE GENOMIC DNA]</scope>
    <source>
        <strain evidence="11 12">DSM 11590</strain>
    </source>
</reference>
<keyword evidence="5 8" id="KW-0067">ATP-binding</keyword>
<dbReference type="PANTHER" id="PTHR43284">
    <property type="entry name" value="ASPARAGINE SYNTHETASE (GLUTAMINE-HYDROLYZING)"/>
    <property type="match status" value="1"/>
</dbReference>
<dbReference type="Gene3D" id="3.60.20.10">
    <property type="entry name" value="Glutamine Phosphoribosylpyrophosphate, subunit 1, domain 1"/>
    <property type="match status" value="1"/>
</dbReference>
<name>A0A7W9ZGQ7_NOVIT</name>